<keyword evidence="1" id="KW-0472">Membrane</keyword>
<dbReference type="AlphaFoldDB" id="A0A9P6CKH6"/>
<comment type="caution">
    <text evidence="2">The sequence shown here is derived from an EMBL/GenBank/DDBJ whole genome shotgun (WGS) entry which is preliminary data.</text>
</comment>
<protein>
    <submittedName>
        <fullName evidence="2">Uncharacterized protein</fullName>
    </submittedName>
</protein>
<organism evidence="2 3">
    <name type="scientific">Collybia nuda</name>
    <dbReference type="NCBI Taxonomy" id="64659"/>
    <lineage>
        <taxon>Eukaryota</taxon>
        <taxon>Fungi</taxon>
        <taxon>Dikarya</taxon>
        <taxon>Basidiomycota</taxon>
        <taxon>Agaricomycotina</taxon>
        <taxon>Agaricomycetes</taxon>
        <taxon>Agaricomycetidae</taxon>
        <taxon>Agaricales</taxon>
        <taxon>Tricholomatineae</taxon>
        <taxon>Clitocybaceae</taxon>
        <taxon>Collybia</taxon>
    </lineage>
</organism>
<dbReference type="OrthoDB" id="2535105at2759"/>
<dbReference type="EMBL" id="MU150258">
    <property type="protein sequence ID" value="KAF9463869.1"/>
    <property type="molecule type" value="Genomic_DNA"/>
</dbReference>
<keyword evidence="1" id="KW-1133">Transmembrane helix</keyword>
<gene>
    <name evidence="2" type="ORF">BDZ94DRAFT_575656</name>
</gene>
<sequence length="119" mass="13250">MASSPHIPPHINLDSKLGAGFLGNLVAAIFYGIICVQAYIYFKKGYQDNLFFKSLIAFLWAMETLHSALITRALYYYTVSNFGNYASIAKPTGTILAMIYVTCITDIVIRGFVFFSLSL</sequence>
<evidence type="ECO:0000313" key="3">
    <source>
        <dbReference type="Proteomes" id="UP000807353"/>
    </source>
</evidence>
<dbReference type="PANTHER" id="PTHR40465:SF1">
    <property type="entry name" value="DUF6534 DOMAIN-CONTAINING PROTEIN"/>
    <property type="match status" value="1"/>
</dbReference>
<feature type="transmembrane region" description="Helical" evidence="1">
    <location>
        <begin position="95"/>
        <end position="117"/>
    </location>
</feature>
<feature type="transmembrane region" description="Helical" evidence="1">
    <location>
        <begin position="20"/>
        <end position="42"/>
    </location>
</feature>
<keyword evidence="1" id="KW-0812">Transmembrane</keyword>
<evidence type="ECO:0000256" key="1">
    <source>
        <dbReference type="SAM" id="Phobius"/>
    </source>
</evidence>
<evidence type="ECO:0000313" key="2">
    <source>
        <dbReference type="EMBL" id="KAF9463869.1"/>
    </source>
</evidence>
<name>A0A9P6CKH6_9AGAR</name>
<feature type="transmembrane region" description="Helical" evidence="1">
    <location>
        <begin position="54"/>
        <end position="75"/>
    </location>
</feature>
<dbReference type="Proteomes" id="UP000807353">
    <property type="component" value="Unassembled WGS sequence"/>
</dbReference>
<proteinExistence type="predicted"/>
<reference evidence="2" key="1">
    <citation type="submission" date="2020-11" db="EMBL/GenBank/DDBJ databases">
        <authorList>
            <consortium name="DOE Joint Genome Institute"/>
            <person name="Ahrendt S."/>
            <person name="Riley R."/>
            <person name="Andreopoulos W."/>
            <person name="Labutti K."/>
            <person name="Pangilinan J."/>
            <person name="Ruiz-Duenas F.J."/>
            <person name="Barrasa J.M."/>
            <person name="Sanchez-Garcia M."/>
            <person name="Camarero S."/>
            <person name="Miyauchi S."/>
            <person name="Serrano A."/>
            <person name="Linde D."/>
            <person name="Babiker R."/>
            <person name="Drula E."/>
            <person name="Ayuso-Fernandez I."/>
            <person name="Pacheco R."/>
            <person name="Padilla G."/>
            <person name="Ferreira P."/>
            <person name="Barriuso J."/>
            <person name="Kellner H."/>
            <person name="Castanera R."/>
            <person name="Alfaro M."/>
            <person name="Ramirez L."/>
            <person name="Pisabarro A.G."/>
            <person name="Kuo A."/>
            <person name="Tritt A."/>
            <person name="Lipzen A."/>
            <person name="He G."/>
            <person name="Yan M."/>
            <person name="Ng V."/>
            <person name="Cullen D."/>
            <person name="Martin F."/>
            <person name="Rosso M.-N."/>
            <person name="Henrissat B."/>
            <person name="Hibbett D."/>
            <person name="Martinez A.T."/>
            <person name="Grigoriev I.V."/>
        </authorList>
    </citation>
    <scope>NUCLEOTIDE SEQUENCE</scope>
    <source>
        <strain evidence="2">CBS 247.69</strain>
    </source>
</reference>
<dbReference type="PANTHER" id="PTHR40465">
    <property type="entry name" value="CHROMOSOME 1, WHOLE GENOME SHOTGUN SEQUENCE"/>
    <property type="match status" value="1"/>
</dbReference>
<accession>A0A9P6CKH6</accession>
<keyword evidence="3" id="KW-1185">Reference proteome</keyword>